<evidence type="ECO:0000256" key="7">
    <source>
        <dbReference type="ARBA" id="ARBA00022676"/>
    </source>
</evidence>
<evidence type="ECO:0000256" key="6">
    <source>
        <dbReference type="ARBA" id="ARBA00022519"/>
    </source>
</evidence>
<evidence type="ECO:0000313" key="14">
    <source>
        <dbReference type="EMBL" id="ONM43542.1"/>
    </source>
</evidence>
<evidence type="ECO:0000259" key="13">
    <source>
        <dbReference type="Pfam" id="PF13632"/>
    </source>
</evidence>
<dbReference type="GO" id="GO:0005886">
    <property type="term" value="C:plasma membrane"/>
    <property type="evidence" value="ECO:0007669"/>
    <property type="project" value="UniProtKB-SubCell"/>
</dbReference>
<dbReference type="STRING" id="254161.SAMN05216256_10211"/>
<keyword evidence="5" id="KW-1003">Cell membrane</keyword>
<organism evidence="14 15">
    <name type="scientific">Halopseudomonas pachastrellae</name>
    <dbReference type="NCBI Taxonomy" id="254161"/>
    <lineage>
        <taxon>Bacteria</taxon>
        <taxon>Pseudomonadati</taxon>
        <taxon>Pseudomonadota</taxon>
        <taxon>Gammaproteobacteria</taxon>
        <taxon>Pseudomonadales</taxon>
        <taxon>Pseudomonadaceae</taxon>
        <taxon>Halopseudomonas</taxon>
    </lineage>
</organism>
<evidence type="ECO:0000256" key="4">
    <source>
        <dbReference type="ARBA" id="ARBA00020585"/>
    </source>
</evidence>
<keyword evidence="9 12" id="KW-0812">Transmembrane</keyword>
<keyword evidence="11 12" id="KW-0472">Membrane</keyword>
<keyword evidence="15" id="KW-1185">Reference proteome</keyword>
<dbReference type="NCBIfam" id="NF003962">
    <property type="entry name" value="PRK05454.2-5"/>
    <property type="match status" value="1"/>
</dbReference>
<feature type="transmembrane region" description="Helical" evidence="12">
    <location>
        <begin position="28"/>
        <end position="49"/>
    </location>
</feature>
<comment type="caution">
    <text evidence="14">The sequence shown here is derived from an EMBL/GenBank/DDBJ whole genome shotgun (WGS) entry which is preliminary data.</text>
</comment>
<dbReference type="SUPFAM" id="SSF53448">
    <property type="entry name" value="Nucleotide-diphospho-sugar transferases"/>
    <property type="match status" value="1"/>
</dbReference>
<feature type="domain" description="Glycosyltransferase 2-like" evidence="13">
    <location>
        <begin position="211"/>
        <end position="412"/>
    </location>
</feature>
<evidence type="ECO:0000256" key="12">
    <source>
        <dbReference type="SAM" id="Phobius"/>
    </source>
</evidence>
<dbReference type="RefSeq" id="WP_083727997.1">
    <property type="nucleotide sequence ID" value="NZ_FOUD01000002.1"/>
</dbReference>
<name>A0A1S8DG05_9GAMM</name>
<dbReference type="InterPro" id="IPR029044">
    <property type="entry name" value="Nucleotide-diphossugar_trans"/>
</dbReference>
<feature type="transmembrane region" description="Helical" evidence="12">
    <location>
        <begin position="381"/>
        <end position="402"/>
    </location>
</feature>
<evidence type="ECO:0000256" key="10">
    <source>
        <dbReference type="ARBA" id="ARBA00022989"/>
    </source>
</evidence>
<dbReference type="Proteomes" id="UP000242847">
    <property type="component" value="Unassembled WGS sequence"/>
</dbReference>
<protein>
    <recommendedName>
        <fullName evidence="4">Glucans biosynthesis glucosyltransferase H</fullName>
    </recommendedName>
</protein>
<keyword evidence="10 12" id="KW-1133">Transmembrane helix</keyword>
<evidence type="ECO:0000256" key="2">
    <source>
        <dbReference type="ARBA" id="ARBA00005001"/>
    </source>
</evidence>
<comment type="similarity">
    <text evidence="3">Belongs to the glycosyltransferase 2 family. OpgH subfamily.</text>
</comment>
<comment type="pathway">
    <text evidence="2">Glycan metabolism; osmoregulated periplasmic glucan (OPG) biosynthesis.</text>
</comment>
<feature type="transmembrane region" description="Helical" evidence="12">
    <location>
        <begin position="470"/>
        <end position="490"/>
    </location>
</feature>
<evidence type="ECO:0000256" key="11">
    <source>
        <dbReference type="ARBA" id="ARBA00023136"/>
    </source>
</evidence>
<accession>A0A1S8DG05</accession>
<proteinExistence type="inferred from homology"/>
<dbReference type="Pfam" id="PF13632">
    <property type="entry name" value="Glyco_trans_2_3"/>
    <property type="match status" value="1"/>
</dbReference>
<dbReference type="PANTHER" id="PTHR43867">
    <property type="entry name" value="CELLULOSE SYNTHASE CATALYTIC SUBUNIT A [UDP-FORMING]"/>
    <property type="match status" value="1"/>
</dbReference>
<evidence type="ECO:0000256" key="9">
    <source>
        <dbReference type="ARBA" id="ARBA00022692"/>
    </source>
</evidence>
<dbReference type="Gene3D" id="3.90.550.10">
    <property type="entry name" value="Spore Coat Polysaccharide Biosynthesis Protein SpsA, Chain A"/>
    <property type="match status" value="1"/>
</dbReference>
<dbReference type="InterPro" id="IPR001173">
    <property type="entry name" value="Glyco_trans_2-like"/>
</dbReference>
<evidence type="ECO:0000256" key="8">
    <source>
        <dbReference type="ARBA" id="ARBA00022679"/>
    </source>
</evidence>
<evidence type="ECO:0000256" key="1">
    <source>
        <dbReference type="ARBA" id="ARBA00004429"/>
    </source>
</evidence>
<dbReference type="OrthoDB" id="9775281at2"/>
<feature type="transmembrane region" description="Helical" evidence="12">
    <location>
        <begin position="61"/>
        <end position="85"/>
    </location>
</feature>
<dbReference type="NCBIfam" id="NF003958">
    <property type="entry name" value="PRK05454.2-1"/>
    <property type="match status" value="1"/>
</dbReference>
<keyword evidence="8 14" id="KW-0808">Transferase</keyword>
<dbReference type="PANTHER" id="PTHR43867:SF5">
    <property type="entry name" value="GLUCANS BIOSYNTHESIS GLUCOSYLTRANSFERASE H"/>
    <property type="match status" value="1"/>
</dbReference>
<keyword evidence="7" id="KW-0328">Glycosyltransferase</keyword>
<dbReference type="InterPro" id="IPR050321">
    <property type="entry name" value="Glycosyltr_2/OpgH_subfam"/>
</dbReference>
<sequence length="700" mass="79233">MTSLPPTLLPDSTHAQYNWRASARRRRALLLVLVLGQTLAATWLLLAVLPYHGRTWVEVGIAALFALLFTWLSLGFWIAMTGFVLRRLGGDQRSLLRRQDAATLASTPLGRTAVVMPIYHEPVARSLLGLKAIYQSLEASGELQHFDFYILSDSRDADVWLQEQAAWQALRQELGAQSRLFYRRRKLNLNHKSGNIADFLRRWGRDYQYMVVLDADSLMGGDTIVQMVQLMQRHPQVGILQSSPRLLNAQSLFARIQQFANQLYGPLFTTGLAAVQLGEAAFWGHNAILRIRPFMQHCGLRRLPGWGLFKGSVLSHDFVEAAYMGRAGQEVWLEPELHASYEESPPTLSDELTRDRRWAKGNLQHLWLMLFSRRLRLAHRLAFLNGIMGYLASPLWFGFLVLTTVEVARLVLWPINYFPQPNQLFPLWPEWHPTRALALVGFTLILLFVPKLLALADVLISGQRRRYGGALRLCLSVLLESLASALLAPIRMLAHSRYVVEALFNVNLRWAGQNRSGETSWLAAVLDQGIGSLLALSWSAFAYWLQPMFFLWSLPVAVPLVLAAPLFVLFSRIGIGTWLRDRGLLLSPDEHNGNALLDALEQPSSLPDLCERDAFVEAVIHPTTQQLQAGLAHAPRARRQQQELQLLRQRCLEQGPEQLEPAHKQLLAADAQSLRWLHEQVWLSAADSPWGRRLANRIAH</sequence>
<reference evidence="14 15" key="1">
    <citation type="submission" date="2017-01" db="EMBL/GenBank/DDBJ databases">
        <title>Draft genome sequence of Pseudomonas pachastrellae type strain CCUG 46540T from a deep sea.</title>
        <authorList>
            <person name="Gomila M."/>
            <person name="Mulet M."/>
            <person name="Lalucat J."/>
            <person name="Garcia-Valdes E."/>
        </authorList>
    </citation>
    <scope>NUCLEOTIDE SEQUENCE [LARGE SCALE GENOMIC DNA]</scope>
    <source>
        <strain evidence="14 15">CCUG 46540</strain>
    </source>
</reference>
<dbReference type="EMBL" id="MUBC01000026">
    <property type="protein sequence ID" value="ONM43542.1"/>
    <property type="molecule type" value="Genomic_DNA"/>
</dbReference>
<evidence type="ECO:0000256" key="3">
    <source>
        <dbReference type="ARBA" id="ARBA00009337"/>
    </source>
</evidence>
<dbReference type="CDD" id="cd04191">
    <property type="entry name" value="Glucan_BSP_MdoH"/>
    <property type="match status" value="1"/>
</dbReference>
<gene>
    <name evidence="14" type="ORF">BXT89_12470</name>
</gene>
<dbReference type="GO" id="GO:0016758">
    <property type="term" value="F:hexosyltransferase activity"/>
    <property type="evidence" value="ECO:0007669"/>
    <property type="project" value="TreeGrafter"/>
</dbReference>
<evidence type="ECO:0000313" key="15">
    <source>
        <dbReference type="Proteomes" id="UP000242847"/>
    </source>
</evidence>
<dbReference type="AlphaFoldDB" id="A0A1S8DG05"/>
<feature type="transmembrane region" description="Helical" evidence="12">
    <location>
        <begin position="549"/>
        <end position="570"/>
    </location>
</feature>
<evidence type="ECO:0000256" key="5">
    <source>
        <dbReference type="ARBA" id="ARBA00022475"/>
    </source>
</evidence>
<keyword evidence="6" id="KW-0997">Cell inner membrane</keyword>
<feature type="transmembrane region" description="Helical" evidence="12">
    <location>
        <begin position="436"/>
        <end position="458"/>
    </location>
</feature>
<comment type="subcellular location">
    <subcellularLocation>
        <location evidence="1">Cell inner membrane</location>
        <topology evidence="1">Multi-pass membrane protein</topology>
    </subcellularLocation>
</comment>